<dbReference type="Gene3D" id="3.40.710.10">
    <property type="entry name" value="DD-peptidase/beta-lactamase superfamily"/>
    <property type="match status" value="1"/>
</dbReference>
<dbReference type="GO" id="GO:0030655">
    <property type="term" value="P:beta-lactam antibiotic catabolic process"/>
    <property type="evidence" value="ECO:0007669"/>
    <property type="project" value="InterPro"/>
</dbReference>
<dbReference type="InterPro" id="IPR045155">
    <property type="entry name" value="Beta-lactam_cat"/>
</dbReference>
<comment type="catalytic activity">
    <reaction evidence="1">
        <text>a beta-lactam + H2O = a substituted beta-amino acid</text>
        <dbReference type="Rhea" id="RHEA:20401"/>
        <dbReference type="ChEBI" id="CHEBI:15377"/>
        <dbReference type="ChEBI" id="CHEBI:35627"/>
        <dbReference type="ChEBI" id="CHEBI:140347"/>
        <dbReference type="EC" id="3.5.2.6"/>
    </reaction>
</comment>
<evidence type="ECO:0000313" key="7">
    <source>
        <dbReference type="Proteomes" id="UP000308828"/>
    </source>
</evidence>
<keyword evidence="7" id="KW-1185">Reference proteome</keyword>
<feature type="domain" description="Beta-lactamase class A catalytic" evidence="5">
    <location>
        <begin position="76"/>
        <end position="278"/>
    </location>
</feature>
<dbReference type="GO" id="GO:0008800">
    <property type="term" value="F:beta-lactamase activity"/>
    <property type="evidence" value="ECO:0007669"/>
    <property type="project" value="UniProtKB-EC"/>
</dbReference>
<feature type="chain" id="PRO_5020306030" description="beta-lactamase" evidence="4">
    <location>
        <begin position="44"/>
        <end position="305"/>
    </location>
</feature>
<dbReference type="EMBL" id="STGV01000003">
    <property type="protein sequence ID" value="THV23003.1"/>
    <property type="molecule type" value="Genomic_DNA"/>
</dbReference>
<dbReference type="GO" id="GO:0046677">
    <property type="term" value="P:response to antibiotic"/>
    <property type="evidence" value="ECO:0007669"/>
    <property type="project" value="InterPro"/>
</dbReference>
<dbReference type="AlphaFoldDB" id="A0A4S8NZ33"/>
<comment type="similarity">
    <text evidence="2">Belongs to the class-A beta-lactamase family.</text>
</comment>
<comment type="caution">
    <text evidence="6">The sequence shown here is derived from an EMBL/GenBank/DDBJ whole genome shotgun (WGS) entry which is preliminary data.</text>
</comment>
<dbReference type="NCBIfam" id="NF033103">
    <property type="entry name" value="bla_class_A"/>
    <property type="match status" value="1"/>
</dbReference>
<dbReference type="InterPro" id="IPR012338">
    <property type="entry name" value="Beta-lactam/transpept-like"/>
</dbReference>
<dbReference type="EC" id="3.5.2.6" evidence="3"/>
<organism evidence="6 7">
    <name type="scientific">Peteryoungia ipomoeae</name>
    <dbReference type="NCBI Taxonomy" id="1210932"/>
    <lineage>
        <taxon>Bacteria</taxon>
        <taxon>Pseudomonadati</taxon>
        <taxon>Pseudomonadota</taxon>
        <taxon>Alphaproteobacteria</taxon>
        <taxon>Hyphomicrobiales</taxon>
        <taxon>Rhizobiaceae</taxon>
        <taxon>Peteryoungia</taxon>
    </lineage>
</organism>
<sequence>MPMTAVLYRLLPFRAAGWRSLARGRPAALAVLFACLVASPSTAAGEKALETAKSIEARLDLRLGYAMIGPTGEMQHGYRADERFAMNSTFKALACAAALNRGDQVLDMRVTVRKGDILPHSPVTETRIGSTIAIRALCEITLRTSDNAAANLVLKAIDGPEALTDFLRAKGDDVTRLDRFEPELNEAKPGDPRDTTTPRAMASTIRHLTLGSGLSPAASRQLDAWMQANAVADGLLRKVLPKGWPIADRSGAGGFGSRGIVALIRPDTGDPVVVAIYMTGKAHPLKVRDAAIAELGDAIFADLAR</sequence>
<proteinExistence type="inferred from homology"/>
<dbReference type="SUPFAM" id="SSF56601">
    <property type="entry name" value="beta-lactamase/transpeptidase-like"/>
    <property type="match status" value="1"/>
</dbReference>
<evidence type="ECO:0000256" key="1">
    <source>
        <dbReference type="ARBA" id="ARBA00001526"/>
    </source>
</evidence>
<reference evidence="6 7" key="1">
    <citation type="submission" date="2019-04" db="EMBL/GenBank/DDBJ databases">
        <title>Genome sequence of strain shin9-1.</title>
        <authorList>
            <person name="Gao J."/>
            <person name="Sun J."/>
        </authorList>
    </citation>
    <scope>NUCLEOTIDE SEQUENCE [LARGE SCALE GENOMIC DNA]</scope>
    <source>
        <strain evidence="7">shin9-1</strain>
    </source>
</reference>
<evidence type="ECO:0000259" key="5">
    <source>
        <dbReference type="Pfam" id="PF13354"/>
    </source>
</evidence>
<keyword evidence="4" id="KW-0732">Signal</keyword>
<evidence type="ECO:0000313" key="6">
    <source>
        <dbReference type="EMBL" id="THV23003.1"/>
    </source>
</evidence>
<feature type="signal peptide" evidence="4">
    <location>
        <begin position="1"/>
        <end position="43"/>
    </location>
</feature>
<dbReference type="PRINTS" id="PR00118">
    <property type="entry name" value="BLACTAMASEA"/>
</dbReference>
<gene>
    <name evidence="6" type="primary">bla</name>
    <name evidence="6" type="ORF">FAA97_10255</name>
</gene>
<evidence type="ECO:0000256" key="2">
    <source>
        <dbReference type="ARBA" id="ARBA00009009"/>
    </source>
</evidence>
<name>A0A4S8NZ33_9HYPH</name>
<protein>
    <recommendedName>
        <fullName evidence="3">beta-lactamase</fullName>
        <ecNumber evidence="3">3.5.2.6</ecNumber>
    </recommendedName>
</protein>
<dbReference type="PANTHER" id="PTHR35333:SF3">
    <property type="entry name" value="BETA-LACTAMASE-TYPE TRANSPEPTIDASE FOLD CONTAINING PROTEIN"/>
    <property type="match status" value="1"/>
</dbReference>
<dbReference type="OrthoDB" id="9784149at2"/>
<dbReference type="InterPro" id="IPR000871">
    <property type="entry name" value="Beta-lactam_class-A"/>
</dbReference>
<dbReference type="PANTHER" id="PTHR35333">
    <property type="entry name" value="BETA-LACTAMASE"/>
    <property type="match status" value="1"/>
</dbReference>
<evidence type="ECO:0000256" key="4">
    <source>
        <dbReference type="SAM" id="SignalP"/>
    </source>
</evidence>
<dbReference type="Proteomes" id="UP000308828">
    <property type="component" value="Unassembled WGS sequence"/>
</dbReference>
<dbReference type="Pfam" id="PF13354">
    <property type="entry name" value="Beta-lactamase2"/>
    <property type="match status" value="1"/>
</dbReference>
<evidence type="ECO:0000256" key="3">
    <source>
        <dbReference type="ARBA" id="ARBA00012865"/>
    </source>
</evidence>
<accession>A0A4S8NZ33</accession>